<dbReference type="AlphaFoldDB" id="A0AB33K2H5"/>
<proteinExistence type="predicted"/>
<accession>A0AB33K2H5</accession>
<dbReference type="Pfam" id="PF12697">
    <property type="entry name" value="Abhydrolase_6"/>
    <property type="match status" value="1"/>
</dbReference>
<dbReference type="SUPFAM" id="SSF53474">
    <property type="entry name" value="alpha/beta-Hydrolases"/>
    <property type="match status" value="1"/>
</dbReference>
<dbReference type="PANTHER" id="PTHR43798:SF33">
    <property type="entry name" value="HYDROLASE, PUTATIVE (AFU_ORTHOLOGUE AFUA_2G14860)-RELATED"/>
    <property type="match status" value="1"/>
</dbReference>
<gene>
    <name evidence="2" type="ORF">KCMC57_42560</name>
</gene>
<reference evidence="2" key="1">
    <citation type="submission" date="2024-07" db="EMBL/GenBank/DDBJ databases">
        <title>Complete genome sequences of cellulolytic bacteria, Kitasatospora sp. CMC57 and Streptomyces sp. CMC78, isolated from Japanese agricultural soil.</title>
        <authorList>
            <person name="Hashimoto T."/>
            <person name="Ito M."/>
            <person name="Iwamoto M."/>
            <person name="Fukahori D."/>
            <person name="Shoda T."/>
            <person name="Sakoda M."/>
            <person name="Morohoshi T."/>
            <person name="Mitsuboshi M."/>
            <person name="Nishizawa T."/>
        </authorList>
    </citation>
    <scope>NUCLEOTIDE SEQUENCE</scope>
    <source>
        <strain evidence="2">CMC57</strain>
    </source>
</reference>
<dbReference type="InterPro" id="IPR050266">
    <property type="entry name" value="AB_hydrolase_sf"/>
</dbReference>
<dbReference type="GO" id="GO:0016020">
    <property type="term" value="C:membrane"/>
    <property type="evidence" value="ECO:0007669"/>
    <property type="project" value="TreeGrafter"/>
</dbReference>
<name>A0AB33K2H5_9ACTN</name>
<dbReference type="InterPro" id="IPR000073">
    <property type="entry name" value="AB_hydrolase_1"/>
</dbReference>
<dbReference type="Gene3D" id="3.40.50.1820">
    <property type="entry name" value="alpha/beta hydrolase"/>
    <property type="match status" value="1"/>
</dbReference>
<evidence type="ECO:0000313" key="2">
    <source>
        <dbReference type="EMBL" id="BFP47888.1"/>
    </source>
</evidence>
<dbReference type="EMBL" id="AP035881">
    <property type="protein sequence ID" value="BFP47888.1"/>
    <property type="molecule type" value="Genomic_DNA"/>
</dbReference>
<organism evidence="2">
    <name type="scientific">Kitasatospora sp. CMC57</name>
    <dbReference type="NCBI Taxonomy" id="3231513"/>
    <lineage>
        <taxon>Bacteria</taxon>
        <taxon>Bacillati</taxon>
        <taxon>Actinomycetota</taxon>
        <taxon>Actinomycetes</taxon>
        <taxon>Kitasatosporales</taxon>
        <taxon>Streptomycetaceae</taxon>
        <taxon>Kitasatospora</taxon>
    </lineage>
</organism>
<evidence type="ECO:0000259" key="1">
    <source>
        <dbReference type="Pfam" id="PF12697"/>
    </source>
</evidence>
<sequence>MSGARFVRVGGRAVHAVVSGRGPVVVLSGGLGCCWFDWDRVVPLLEPHRTVVRFDRPGLGLSEPVPDRPTARGEADRIAALLDALAVDAPVTVVGHSIAAFHVEAFARLYPVRTAAVVLLDGSTEPAARPPRAPDLRELTVRMLGGLATATALPYLLGPAARRVVVAANTLGHQDPAPAELVRRCYRTSRSFRAALAENTYYLDVAAELNQLRRALPSVGAPTIVLAASTGRGGRGWLAEQRELAALLGGEFRIAVPAGHLLMQDRPGDVAAAVLDASG</sequence>
<keyword evidence="2" id="KW-0378">Hydrolase</keyword>
<dbReference type="PANTHER" id="PTHR43798">
    <property type="entry name" value="MONOACYLGLYCEROL LIPASE"/>
    <property type="match status" value="1"/>
</dbReference>
<feature type="domain" description="AB hydrolase-1" evidence="1">
    <location>
        <begin position="24"/>
        <end position="273"/>
    </location>
</feature>
<dbReference type="InterPro" id="IPR029058">
    <property type="entry name" value="AB_hydrolase_fold"/>
</dbReference>
<dbReference type="RefSeq" id="WP_407990167.1">
    <property type="nucleotide sequence ID" value="NZ_AP035881.2"/>
</dbReference>
<dbReference type="GO" id="GO:0016787">
    <property type="term" value="F:hydrolase activity"/>
    <property type="evidence" value="ECO:0007669"/>
    <property type="project" value="UniProtKB-KW"/>
</dbReference>
<protein>
    <submittedName>
        <fullName evidence="2">Alpha/beta hydrolase</fullName>
    </submittedName>
</protein>
<dbReference type="PROSITE" id="PS51257">
    <property type="entry name" value="PROKAR_LIPOPROTEIN"/>
    <property type="match status" value="1"/>
</dbReference>